<feature type="transmembrane region" description="Helical" evidence="2">
    <location>
        <begin position="63"/>
        <end position="87"/>
    </location>
</feature>
<dbReference type="PANTHER" id="PTHR37309">
    <property type="entry name" value="SLR0284 PROTEIN"/>
    <property type="match status" value="1"/>
</dbReference>
<evidence type="ECO:0008006" key="4">
    <source>
        <dbReference type="Google" id="ProtNLM"/>
    </source>
</evidence>
<feature type="compositionally biased region" description="Pro residues" evidence="1">
    <location>
        <begin position="121"/>
        <end position="135"/>
    </location>
</feature>
<comment type="caution">
    <text evidence="3">The sequence shown here is derived from an EMBL/GenBank/DDBJ whole genome shotgun (WGS) entry which is preliminary data.</text>
</comment>
<dbReference type="InterPro" id="IPR007165">
    <property type="entry name" value="Phage_holin_4_2"/>
</dbReference>
<feature type="transmembrane region" description="Helical" evidence="2">
    <location>
        <begin position="99"/>
        <end position="119"/>
    </location>
</feature>
<dbReference type="EMBL" id="MLJW01000014">
    <property type="protein sequence ID" value="OIR13379.1"/>
    <property type="molecule type" value="Genomic_DNA"/>
</dbReference>
<evidence type="ECO:0000256" key="1">
    <source>
        <dbReference type="SAM" id="MobiDB-lite"/>
    </source>
</evidence>
<keyword evidence="2" id="KW-1133">Transmembrane helix</keyword>
<feature type="transmembrane region" description="Helical" evidence="2">
    <location>
        <begin position="12"/>
        <end position="32"/>
    </location>
</feature>
<sequence length="145" mass="15318">MVAAHMNPSFRNLLLRWVVLGIGVALATHLIPGLSCDGAVPLLVVVILLSFFNAVIRPLLMLFALPFIVMTLGIGVFLINALLFMLVGRLVDGFHVASFGSALGGSLVVSATNFLLSAFRRPPPPPRRRGPPPPSQAGGGDVIDI</sequence>
<keyword evidence="2" id="KW-0472">Membrane</keyword>
<reference evidence="3" key="1">
    <citation type="submission" date="2016-10" db="EMBL/GenBank/DDBJ databases">
        <title>Sequence of Gallionella enrichment culture.</title>
        <authorList>
            <person name="Poehlein A."/>
            <person name="Muehling M."/>
            <person name="Daniel R."/>
        </authorList>
    </citation>
    <scope>NUCLEOTIDE SEQUENCE</scope>
</reference>
<evidence type="ECO:0000256" key="2">
    <source>
        <dbReference type="SAM" id="Phobius"/>
    </source>
</evidence>
<feature type="region of interest" description="Disordered" evidence="1">
    <location>
        <begin position="119"/>
        <end position="145"/>
    </location>
</feature>
<name>A0A1J5SZL5_9ZZZZ</name>
<proteinExistence type="predicted"/>
<gene>
    <name evidence="3" type="ORF">GALL_51910</name>
</gene>
<dbReference type="PANTHER" id="PTHR37309:SF1">
    <property type="entry name" value="SLR0284 PROTEIN"/>
    <property type="match status" value="1"/>
</dbReference>
<evidence type="ECO:0000313" key="3">
    <source>
        <dbReference type="EMBL" id="OIR13379.1"/>
    </source>
</evidence>
<dbReference type="AlphaFoldDB" id="A0A1J5SZL5"/>
<keyword evidence="2" id="KW-0812">Transmembrane</keyword>
<protein>
    <recommendedName>
        <fullName evidence="4">Phage holin family protein</fullName>
    </recommendedName>
</protein>
<dbReference type="Pfam" id="PF04020">
    <property type="entry name" value="Phage_holin_4_2"/>
    <property type="match status" value="1"/>
</dbReference>
<organism evidence="3">
    <name type="scientific">mine drainage metagenome</name>
    <dbReference type="NCBI Taxonomy" id="410659"/>
    <lineage>
        <taxon>unclassified sequences</taxon>
        <taxon>metagenomes</taxon>
        <taxon>ecological metagenomes</taxon>
    </lineage>
</organism>
<feature type="transmembrane region" description="Helical" evidence="2">
    <location>
        <begin position="38"/>
        <end position="56"/>
    </location>
</feature>
<accession>A0A1J5SZL5</accession>